<evidence type="ECO:0000313" key="11">
    <source>
        <dbReference type="Proteomes" id="UP001250932"/>
    </source>
</evidence>
<dbReference type="EMBL" id="JAQOUE010000001">
    <property type="protein sequence ID" value="MDT7041136.1"/>
    <property type="molecule type" value="Genomic_DNA"/>
</dbReference>
<organism evidence="10 11">
    <name type="scientific">Candidatus Nitronereus thalassa</name>
    <dbReference type="NCBI Taxonomy" id="3020898"/>
    <lineage>
        <taxon>Bacteria</taxon>
        <taxon>Pseudomonadati</taxon>
        <taxon>Nitrospirota</taxon>
        <taxon>Nitrospiria</taxon>
        <taxon>Nitrospirales</taxon>
        <taxon>Nitrospiraceae</taxon>
        <taxon>Candidatus Nitronereus</taxon>
    </lineage>
</organism>
<dbReference type="RefSeq" id="WP_313831494.1">
    <property type="nucleotide sequence ID" value="NZ_JAQOUE010000001.1"/>
</dbReference>
<gene>
    <name evidence="8 10" type="primary">kdsA</name>
    <name evidence="10" type="ORF">PPG34_02160</name>
</gene>
<evidence type="ECO:0000259" key="9">
    <source>
        <dbReference type="Pfam" id="PF00793"/>
    </source>
</evidence>
<keyword evidence="6 8" id="KW-0808">Transferase</keyword>
<dbReference type="HAMAP" id="MF_00056">
    <property type="entry name" value="KDO8P_synth"/>
    <property type="match status" value="1"/>
</dbReference>
<keyword evidence="11" id="KW-1185">Reference proteome</keyword>
<dbReference type="PANTHER" id="PTHR21057">
    <property type="entry name" value="PHOSPHO-2-DEHYDRO-3-DEOXYHEPTONATE ALDOLASE"/>
    <property type="match status" value="1"/>
</dbReference>
<feature type="domain" description="DAHP synthetase I/KDSA" evidence="9">
    <location>
        <begin position="12"/>
        <end position="266"/>
    </location>
</feature>
<dbReference type="SUPFAM" id="SSF51569">
    <property type="entry name" value="Aldolase"/>
    <property type="match status" value="1"/>
</dbReference>
<evidence type="ECO:0000256" key="7">
    <source>
        <dbReference type="ARBA" id="ARBA00049112"/>
    </source>
</evidence>
<dbReference type="GO" id="GO:0008676">
    <property type="term" value="F:3-deoxy-8-phosphooctulonate synthase activity"/>
    <property type="evidence" value="ECO:0007669"/>
    <property type="project" value="UniProtKB-EC"/>
</dbReference>
<dbReference type="Proteomes" id="UP001250932">
    <property type="component" value="Unassembled WGS sequence"/>
</dbReference>
<dbReference type="InterPro" id="IPR006218">
    <property type="entry name" value="DAHP1/KDSA"/>
</dbReference>
<dbReference type="Gene3D" id="3.20.20.70">
    <property type="entry name" value="Aldolase class I"/>
    <property type="match status" value="1"/>
</dbReference>
<dbReference type="InterPro" id="IPR013785">
    <property type="entry name" value="Aldolase_TIM"/>
</dbReference>
<evidence type="ECO:0000256" key="8">
    <source>
        <dbReference type="HAMAP-Rule" id="MF_00056"/>
    </source>
</evidence>
<name>A0ABU3K428_9BACT</name>
<evidence type="ECO:0000256" key="2">
    <source>
        <dbReference type="ARBA" id="ARBA00004756"/>
    </source>
</evidence>
<comment type="catalytic activity">
    <reaction evidence="7 8">
        <text>D-arabinose 5-phosphate + phosphoenolpyruvate + H2O = 3-deoxy-alpha-D-manno-2-octulosonate-8-phosphate + phosphate</text>
        <dbReference type="Rhea" id="RHEA:14053"/>
        <dbReference type="ChEBI" id="CHEBI:15377"/>
        <dbReference type="ChEBI" id="CHEBI:43474"/>
        <dbReference type="ChEBI" id="CHEBI:57693"/>
        <dbReference type="ChEBI" id="CHEBI:58702"/>
        <dbReference type="ChEBI" id="CHEBI:85985"/>
        <dbReference type="EC" id="2.5.1.55"/>
    </reaction>
</comment>
<comment type="pathway">
    <text evidence="3 8">Carbohydrate biosynthesis; 3-deoxy-D-manno-octulosonate biosynthesis; 3-deoxy-D-manno-octulosonate from D-ribulose 5-phosphate: step 2/3.</text>
</comment>
<keyword evidence="5 8" id="KW-0963">Cytoplasm</keyword>
<dbReference type="EC" id="2.5.1.55" evidence="8"/>
<dbReference type="Pfam" id="PF00793">
    <property type="entry name" value="DAHP_synth_1"/>
    <property type="match status" value="1"/>
</dbReference>
<comment type="caution">
    <text evidence="10">The sequence shown here is derived from an EMBL/GenBank/DDBJ whole genome shotgun (WGS) entry which is preliminary data.</text>
</comment>
<sequence length="279" mass="29962">MVQSIDLGGFQGGGSHPHFLIAGPCVIESEQLVLDTAFQIADIAKQVGFPCIFKSSYDKANRSSIHSFRGIGIAEGLSILKKVKEKVQIPVLTDVHSVGEATMAGEVVDILQIPAFLCRQTDLLIAAAKTGRVVNVKKGQFLSPWDMKNVVHKLEESGTKKIVLTERGASFGYNNLVVDMRSLPVMRGLGYPVVFDATHSVQLPGGSGTKSSGQREFIAPLARAAAAAGCDGFFMEVHPNPDAAMSDGPNMVPLHQLKELLQQLHQICQVAGKAENNIF</sequence>
<evidence type="ECO:0000256" key="6">
    <source>
        <dbReference type="ARBA" id="ARBA00022679"/>
    </source>
</evidence>
<accession>A0ABU3K428</accession>
<dbReference type="NCBIfam" id="NF003543">
    <property type="entry name" value="PRK05198.1"/>
    <property type="match status" value="1"/>
</dbReference>
<proteinExistence type="inferred from homology"/>
<comment type="pathway">
    <text evidence="2">Bacterial outer membrane biogenesis; lipopolysaccharide biosynthesis.</text>
</comment>
<reference evidence="10 11" key="1">
    <citation type="journal article" date="2023" name="ISME J.">
        <title>Cultivation and genomic characterization of novel and ubiquitous marine nitrite-oxidizing bacteria from the Nitrospirales.</title>
        <authorList>
            <person name="Mueller A.J."/>
            <person name="Daebeler A."/>
            <person name="Herbold C.W."/>
            <person name="Kirkegaard R.H."/>
            <person name="Daims H."/>
        </authorList>
    </citation>
    <scope>NUCLEOTIDE SEQUENCE [LARGE SCALE GENOMIC DNA]</scope>
    <source>
        <strain evidence="10 11">EB</strain>
    </source>
</reference>
<evidence type="ECO:0000256" key="1">
    <source>
        <dbReference type="ARBA" id="ARBA00004496"/>
    </source>
</evidence>
<dbReference type="InterPro" id="IPR006269">
    <property type="entry name" value="KDO8P_synthase"/>
</dbReference>
<comment type="similarity">
    <text evidence="4 8">Belongs to the KdsA family.</text>
</comment>
<keyword evidence="8" id="KW-0448">Lipopolysaccharide biosynthesis</keyword>
<evidence type="ECO:0000256" key="4">
    <source>
        <dbReference type="ARBA" id="ARBA00010499"/>
    </source>
</evidence>
<evidence type="ECO:0000313" key="10">
    <source>
        <dbReference type="EMBL" id="MDT7041136.1"/>
    </source>
</evidence>
<protein>
    <recommendedName>
        <fullName evidence="8">2-dehydro-3-deoxyphosphooctonate aldolase</fullName>
        <ecNumber evidence="8">2.5.1.55</ecNumber>
    </recommendedName>
    <alternativeName>
        <fullName evidence="8">3-deoxy-D-manno-octulosonic acid 8-phosphate synthase</fullName>
    </alternativeName>
    <alternativeName>
        <fullName evidence="8">KDO-8-phosphate synthase</fullName>
        <shortName evidence="8">KDO 8-P synthase</shortName>
        <shortName evidence="8">KDOPS</shortName>
    </alternativeName>
    <alternativeName>
        <fullName evidence="8">Phospho-2-dehydro-3-deoxyoctonate aldolase</fullName>
    </alternativeName>
</protein>
<evidence type="ECO:0000256" key="3">
    <source>
        <dbReference type="ARBA" id="ARBA00004845"/>
    </source>
</evidence>
<comment type="subcellular location">
    <subcellularLocation>
        <location evidence="1 8">Cytoplasm</location>
    </subcellularLocation>
</comment>
<dbReference type="NCBIfam" id="TIGR01362">
    <property type="entry name" value="KDO8P_synth"/>
    <property type="match status" value="1"/>
</dbReference>
<evidence type="ECO:0000256" key="5">
    <source>
        <dbReference type="ARBA" id="ARBA00022490"/>
    </source>
</evidence>